<protein>
    <submittedName>
        <fullName evidence="2">Uncharacterized protein</fullName>
    </submittedName>
</protein>
<dbReference type="Proteomes" id="UP000320762">
    <property type="component" value="Unassembled WGS sequence"/>
</dbReference>
<keyword evidence="3" id="KW-1185">Reference proteome</keyword>
<name>A0A550C3C0_9AGAR</name>
<feature type="compositionally biased region" description="Basic residues" evidence="1">
    <location>
        <begin position="489"/>
        <end position="501"/>
    </location>
</feature>
<evidence type="ECO:0000313" key="2">
    <source>
        <dbReference type="EMBL" id="TRM59278.1"/>
    </source>
</evidence>
<feature type="compositionally biased region" description="Low complexity" evidence="1">
    <location>
        <begin position="234"/>
        <end position="247"/>
    </location>
</feature>
<feature type="region of interest" description="Disordered" evidence="1">
    <location>
        <begin position="144"/>
        <end position="298"/>
    </location>
</feature>
<feature type="compositionally biased region" description="Basic and acidic residues" evidence="1">
    <location>
        <begin position="271"/>
        <end position="289"/>
    </location>
</feature>
<feature type="compositionally biased region" description="Polar residues" evidence="1">
    <location>
        <begin position="1"/>
        <end position="17"/>
    </location>
</feature>
<evidence type="ECO:0000256" key="1">
    <source>
        <dbReference type="SAM" id="MobiDB-lite"/>
    </source>
</evidence>
<dbReference type="AlphaFoldDB" id="A0A550C3C0"/>
<feature type="compositionally biased region" description="Basic and acidic residues" evidence="1">
    <location>
        <begin position="359"/>
        <end position="368"/>
    </location>
</feature>
<feature type="compositionally biased region" description="Basic and acidic residues" evidence="1">
    <location>
        <begin position="311"/>
        <end position="320"/>
    </location>
</feature>
<feature type="region of interest" description="Disordered" evidence="1">
    <location>
        <begin position="1"/>
        <end position="43"/>
    </location>
</feature>
<dbReference type="OrthoDB" id="5348546at2759"/>
<feature type="compositionally biased region" description="Acidic residues" evidence="1">
    <location>
        <begin position="99"/>
        <end position="117"/>
    </location>
</feature>
<dbReference type="STRING" id="97359.A0A550C3C0"/>
<gene>
    <name evidence="2" type="ORF">BD626DRAFT_409416</name>
</gene>
<organism evidence="2 3">
    <name type="scientific">Schizophyllum amplum</name>
    <dbReference type="NCBI Taxonomy" id="97359"/>
    <lineage>
        <taxon>Eukaryota</taxon>
        <taxon>Fungi</taxon>
        <taxon>Dikarya</taxon>
        <taxon>Basidiomycota</taxon>
        <taxon>Agaricomycotina</taxon>
        <taxon>Agaricomycetes</taxon>
        <taxon>Agaricomycetidae</taxon>
        <taxon>Agaricales</taxon>
        <taxon>Schizophyllaceae</taxon>
        <taxon>Schizophyllum</taxon>
    </lineage>
</organism>
<feature type="compositionally biased region" description="Low complexity" evidence="1">
    <location>
        <begin position="327"/>
        <end position="339"/>
    </location>
</feature>
<accession>A0A550C3C0</accession>
<sequence length="705" mass="76608">MTSYSHFDSARIQSSPLASDYKTLGNAIGPRRGGIGAAQKPAEGKITLPSFRTMFGGDDLPPLTTSSTSSGYYADDSMMDTDEMRESVDPQGYDSVFFSDEEEGDGMREDEEEEDEITGLAYRRTSYFQTSAERGRWRYEPVVPRSAAHQPRKSEPSITIQAVEPPSSFARPASEPAPATVAPPPFLLAQPAAIPADDSQPESPSSPIAEAAPSLSISREVDIADFAQIDDPMTPSSPVLPPTSTLSQPELDPVSPLSLSHQSDAASAAPEESREEGMALDLETAKIPDADFAMTESVDLTISIRTRAEASLAERAKEDNMQDENQPASPDSSPLSPASRQSLSATTKTNADGPSKVPVGDKENHVHDILPCPAKRTKSRSPMLACDSSTLPSVSTPPLTDRKDVVVESMPAVEPTPAKDEARELAEELFPDFASSSEKRKTDDAESGPLRKRSRQTLSPAPEPALPTVPERAASPLSDDEEVPPPPKKSTKSRTKRRPSKFAREVSAAATSDGEADEPAPKPQRPRAKRRTTLEKLSDTTFADQPSLPPSTYKRARASPLPPPVQQGPHPDDEARGLLIQSMAASRASSQTLTVLRRAVLEACPHLLEKQAEDAWHAEFAGVLERGAQEGGLFGKVESSYQGDGSRAMEAQWFYVPERDPDQERAGLMKMMFPRLAKRSETKKYKQYYYAPLARINKWDPEDAL</sequence>
<dbReference type="EMBL" id="VDMD01000029">
    <property type="protein sequence ID" value="TRM59278.1"/>
    <property type="molecule type" value="Genomic_DNA"/>
</dbReference>
<evidence type="ECO:0000313" key="3">
    <source>
        <dbReference type="Proteomes" id="UP000320762"/>
    </source>
</evidence>
<feature type="region of interest" description="Disordered" evidence="1">
    <location>
        <begin position="56"/>
        <end position="122"/>
    </location>
</feature>
<proteinExistence type="predicted"/>
<feature type="compositionally biased region" description="Low complexity" evidence="1">
    <location>
        <begin position="388"/>
        <end position="399"/>
    </location>
</feature>
<feature type="region of interest" description="Disordered" evidence="1">
    <location>
        <begin position="311"/>
        <end position="574"/>
    </location>
</feature>
<comment type="caution">
    <text evidence="2">The sequence shown here is derived from an EMBL/GenBank/DDBJ whole genome shotgun (WGS) entry which is preliminary data.</text>
</comment>
<feature type="compositionally biased region" description="Basic and acidic residues" evidence="1">
    <location>
        <begin position="417"/>
        <end position="426"/>
    </location>
</feature>
<feature type="compositionally biased region" description="Polar residues" evidence="1">
    <location>
        <begin position="340"/>
        <end position="352"/>
    </location>
</feature>
<reference evidence="2 3" key="1">
    <citation type="journal article" date="2019" name="New Phytol.">
        <title>Comparative genomics reveals unique wood-decay strategies and fruiting body development in the Schizophyllaceae.</title>
        <authorList>
            <person name="Almasi E."/>
            <person name="Sahu N."/>
            <person name="Krizsan K."/>
            <person name="Balint B."/>
            <person name="Kovacs G.M."/>
            <person name="Kiss B."/>
            <person name="Cseklye J."/>
            <person name="Drula E."/>
            <person name="Henrissat B."/>
            <person name="Nagy I."/>
            <person name="Chovatia M."/>
            <person name="Adam C."/>
            <person name="LaButti K."/>
            <person name="Lipzen A."/>
            <person name="Riley R."/>
            <person name="Grigoriev I.V."/>
            <person name="Nagy L.G."/>
        </authorList>
    </citation>
    <scope>NUCLEOTIDE SEQUENCE [LARGE SCALE GENOMIC DNA]</scope>
    <source>
        <strain evidence="2 3">NL-1724</strain>
    </source>
</reference>
<feature type="compositionally biased region" description="Low complexity" evidence="1">
    <location>
        <begin position="187"/>
        <end position="218"/>
    </location>
</feature>